<dbReference type="GeneID" id="32805510"/>
<sequence length="169" mass="19200">MAVAESSPFKGIFEAMQAAQGPKVRKTLYVLSQAFDDASCELDTPQVAVDFVVAVFASCTLCDKPGMSHLVEQVGWEFHRYDDAQKQQIYRVLCDTYSQYQDGVFCWRVCDLVARQYTSRQAMDFFKRQSKAATGEGRKGIDAGLQVIARSEQHNRSMLAQIQQLKRRR</sequence>
<accession>A0ABY9QJA5</accession>
<gene>
    <name evidence="1" type="ORF">RAH46_17320</name>
</gene>
<keyword evidence="2" id="KW-1185">Reference proteome</keyword>
<dbReference type="EMBL" id="CP132921">
    <property type="protein sequence ID" value="WMW04087.1"/>
    <property type="molecule type" value="Genomic_DNA"/>
</dbReference>
<reference evidence="1 2" key="1">
    <citation type="submission" date="2023-08" db="EMBL/GenBank/DDBJ databases">
        <title>Complete Genome Sequence of Pseudomonas entomophila TVIN A01.</title>
        <authorList>
            <person name="Shelke T."/>
            <person name="Mahar N.S."/>
            <person name="Gupta I."/>
            <person name="Gupta V."/>
        </authorList>
    </citation>
    <scope>NUCLEOTIDE SEQUENCE [LARGE SCALE GENOMIC DNA]</scope>
    <source>
        <strain evidence="1 2">TVIN-A01</strain>
    </source>
</reference>
<protein>
    <submittedName>
        <fullName evidence="1">Uncharacterized protein</fullName>
    </submittedName>
</protein>
<organism evidence="1 2">
    <name type="scientific">Pseudomonas entomophila</name>
    <dbReference type="NCBI Taxonomy" id="312306"/>
    <lineage>
        <taxon>Bacteria</taxon>
        <taxon>Pseudomonadati</taxon>
        <taxon>Pseudomonadota</taxon>
        <taxon>Gammaproteobacteria</taxon>
        <taxon>Pseudomonadales</taxon>
        <taxon>Pseudomonadaceae</taxon>
        <taxon>Pseudomonas</taxon>
    </lineage>
</organism>
<evidence type="ECO:0000313" key="1">
    <source>
        <dbReference type="EMBL" id="WMW04087.1"/>
    </source>
</evidence>
<name>A0ABY9QJA5_9PSED</name>
<dbReference type="Proteomes" id="UP001183127">
    <property type="component" value="Chromosome"/>
</dbReference>
<proteinExistence type="predicted"/>
<evidence type="ECO:0000313" key="2">
    <source>
        <dbReference type="Proteomes" id="UP001183127"/>
    </source>
</evidence>
<dbReference type="RefSeq" id="WP_011533536.1">
    <property type="nucleotide sequence ID" value="NZ_CP132921.1"/>
</dbReference>